<dbReference type="InterPro" id="IPR017850">
    <property type="entry name" value="Alkaline_phosphatase_core_sf"/>
</dbReference>
<proteinExistence type="predicted"/>
<dbReference type="InterPro" id="IPR002591">
    <property type="entry name" value="Phosphodiest/P_Trfase"/>
</dbReference>
<dbReference type="SUPFAM" id="SSF53649">
    <property type="entry name" value="Alkaline phosphatase-like"/>
    <property type="match status" value="1"/>
</dbReference>
<gene>
    <name evidence="1" type="ORF">S12H4_38629</name>
</gene>
<dbReference type="AlphaFoldDB" id="X1TQV2"/>
<comment type="caution">
    <text evidence="1">The sequence shown here is derived from an EMBL/GenBank/DDBJ whole genome shotgun (WGS) entry which is preliminary data.</text>
</comment>
<dbReference type="Pfam" id="PF01663">
    <property type="entry name" value="Phosphodiest"/>
    <property type="match status" value="1"/>
</dbReference>
<protein>
    <submittedName>
        <fullName evidence="1">Uncharacterized protein</fullName>
    </submittedName>
</protein>
<name>X1TQV2_9ZZZZ</name>
<reference evidence="1" key="1">
    <citation type="journal article" date="2014" name="Front. Microbiol.">
        <title>High frequency of phylogenetically diverse reductive dehalogenase-homologous genes in deep subseafloor sedimentary metagenomes.</title>
        <authorList>
            <person name="Kawai M."/>
            <person name="Futagami T."/>
            <person name="Toyoda A."/>
            <person name="Takaki Y."/>
            <person name="Nishi S."/>
            <person name="Hori S."/>
            <person name="Arai W."/>
            <person name="Tsubouchi T."/>
            <person name="Morono Y."/>
            <person name="Uchiyama I."/>
            <person name="Ito T."/>
            <person name="Fujiyama A."/>
            <person name="Inagaki F."/>
            <person name="Takami H."/>
        </authorList>
    </citation>
    <scope>NUCLEOTIDE SEQUENCE</scope>
    <source>
        <strain evidence="1">Expedition CK06-06</strain>
    </source>
</reference>
<sequence length="257" mass="28871">CESFMDRAYDSADRMLGTVLRCADDETLIAVVSDHGATTWLADVNIRQILIDRGLMVVDPDTGKVIWEKTKAVPQRACYVYVNVKGRDPQGIVEPGAEYEAVCDQIIEAFYDYVEPETKRRPFSLVLKREDARILGLYGPRIGDIVYALHARYGHEHGQGLPSARFGRGSLEATILLSGPGIKRGFRHEGITGIQDVVPTLCYMADIPFPSGCEGAIIYDALEDPSFKMKQRAKLEKELQRWKDAYEKQVSITHSRF</sequence>
<organism evidence="1">
    <name type="scientific">marine sediment metagenome</name>
    <dbReference type="NCBI Taxonomy" id="412755"/>
    <lineage>
        <taxon>unclassified sequences</taxon>
        <taxon>metagenomes</taxon>
        <taxon>ecological metagenomes</taxon>
    </lineage>
</organism>
<evidence type="ECO:0000313" key="1">
    <source>
        <dbReference type="EMBL" id="GAI93741.1"/>
    </source>
</evidence>
<accession>X1TQV2</accession>
<dbReference type="EMBL" id="BARW01023269">
    <property type="protein sequence ID" value="GAI93741.1"/>
    <property type="molecule type" value="Genomic_DNA"/>
</dbReference>
<dbReference type="Gene3D" id="3.40.720.10">
    <property type="entry name" value="Alkaline Phosphatase, subunit A"/>
    <property type="match status" value="1"/>
</dbReference>
<feature type="non-terminal residue" evidence="1">
    <location>
        <position position="1"/>
    </location>
</feature>